<feature type="transmembrane region" description="Helical" evidence="1">
    <location>
        <begin position="63"/>
        <end position="82"/>
    </location>
</feature>
<sequence>MFLFFGVVAFAAMLVVALRGSGAANRWAGAIGCLFVVVLIWVTHRRLKTKGWEGMPTSRAGGWWMLGVGMLTLTMQFGYYFADNHPSSAMTIAGAGWTIGGVVMLIEQTHATRQRDHADR</sequence>
<dbReference type="Proteomes" id="UP000037397">
    <property type="component" value="Unassembled WGS sequence"/>
</dbReference>
<accession>A0A0L6CE61</accession>
<evidence type="ECO:0000256" key="1">
    <source>
        <dbReference type="SAM" id="Phobius"/>
    </source>
</evidence>
<dbReference type="AlphaFoldDB" id="A0A0L6CE61"/>
<feature type="transmembrane region" description="Helical" evidence="1">
    <location>
        <begin position="27"/>
        <end position="43"/>
    </location>
</feature>
<evidence type="ECO:0000313" key="3">
    <source>
        <dbReference type="Proteomes" id="UP000037397"/>
    </source>
</evidence>
<dbReference type="EMBL" id="LAIR01000002">
    <property type="protein sequence ID" value="KNX36161.1"/>
    <property type="molecule type" value="Genomic_DNA"/>
</dbReference>
<keyword evidence="3" id="KW-1185">Reference proteome</keyword>
<keyword evidence="1" id="KW-0472">Membrane</keyword>
<protein>
    <submittedName>
        <fullName evidence="2">Uncharacterized protein</fullName>
    </submittedName>
</protein>
<evidence type="ECO:0000313" key="2">
    <source>
        <dbReference type="EMBL" id="KNX36161.1"/>
    </source>
</evidence>
<organism evidence="2 3">
    <name type="scientific">Luteipulveratus halotolerans</name>
    <dbReference type="NCBI Taxonomy" id="1631356"/>
    <lineage>
        <taxon>Bacteria</taxon>
        <taxon>Bacillati</taxon>
        <taxon>Actinomycetota</taxon>
        <taxon>Actinomycetes</taxon>
        <taxon>Micrococcales</taxon>
        <taxon>Dermacoccaceae</taxon>
        <taxon>Luteipulveratus</taxon>
    </lineage>
</organism>
<feature type="transmembrane region" description="Helical" evidence="1">
    <location>
        <begin position="88"/>
        <end position="106"/>
    </location>
</feature>
<name>A0A0L6CE61_9MICO</name>
<gene>
    <name evidence="2" type="ORF">VV01_01750</name>
</gene>
<reference evidence="3" key="1">
    <citation type="submission" date="2015-03" db="EMBL/GenBank/DDBJ databases">
        <title>Luteipulveratus halotolerans sp. nov., a novel actinobacterium (Dermacoccaceae) from Sarawak, Malaysia.</title>
        <authorList>
            <person name="Juboi H."/>
            <person name="Basik A."/>
            <person name="Shamsul S.S."/>
            <person name="Arnold P."/>
            <person name="Schmitt E.K."/>
            <person name="Sanglier J.-J."/>
            <person name="Yeo T."/>
        </authorList>
    </citation>
    <scope>NUCLEOTIDE SEQUENCE [LARGE SCALE GENOMIC DNA]</scope>
    <source>
        <strain evidence="3">C296001</strain>
    </source>
</reference>
<keyword evidence="1" id="KW-1133">Transmembrane helix</keyword>
<proteinExistence type="predicted"/>
<keyword evidence="1" id="KW-0812">Transmembrane</keyword>
<comment type="caution">
    <text evidence="2">The sequence shown here is derived from an EMBL/GenBank/DDBJ whole genome shotgun (WGS) entry which is preliminary data.</text>
</comment>